<evidence type="ECO:0000313" key="1">
    <source>
        <dbReference type="EMBL" id="TGO57311.1"/>
    </source>
</evidence>
<dbReference type="Proteomes" id="UP000297527">
    <property type="component" value="Unassembled WGS sequence"/>
</dbReference>
<dbReference type="AlphaFoldDB" id="A0A4Z1I6T2"/>
<dbReference type="EMBL" id="PQXN01000067">
    <property type="protein sequence ID" value="TGO57311.1"/>
    <property type="molecule type" value="Genomic_DNA"/>
</dbReference>
<gene>
    <name evidence="1" type="ORF">BCON_0067g00320</name>
</gene>
<sequence>MYDNLPKATSPSILLPRAPALLSITKSYYEITHTKPEDVLIPETHLIVIVQERPDDEDWSSKK</sequence>
<reference evidence="1 2" key="1">
    <citation type="submission" date="2017-12" db="EMBL/GenBank/DDBJ databases">
        <title>Comparative genomics of Botrytis spp.</title>
        <authorList>
            <person name="Valero-Jimenez C.A."/>
            <person name="Tapia P."/>
            <person name="Veloso J."/>
            <person name="Silva-Moreno E."/>
            <person name="Staats M."/>
            <person name="Valdes J.H."/>
            <person name="Van Kan J.A.L."/>
        </authorList>
    </citation>
    <scope>NUCLEOTIDE SEQUENCE [LARGE SCALE GENOMIC DNA]</scope>
    <source>
        <strain evidence="1 2">MUCL11595</strain>
    </source>
</reference>
<comment type="caution">
    <text evidence="1">The sequence shown here is derived from an EMBL/GenBank/DDBJ whole genome shotgun (WGS) entry which is preliminary data.</text>
</comment>
<name>A0A4Z1I6T2_9HELO</name>
<organism evidence="1 2">
    <name type="scientific">Botryotinia convoluta</name>
    <dbReference type="NCBI Taxonomy" id="54673"/>
    <lineage>
        <taxon>Eukaryota</taxon>
        <taxon>Fungi</taxon>
        <taxon>Dikarya</taxon>
        <taxon>Ascomycota</taxon>
        <taxon>Pezizomycotina</taxon>
        <taxon>Leotiomycetes</taxon>
        <taxon>Helotiales</taxon>
        <taxon>Sclerotiniaceae</taxon>
        <taxon>Botryotinia</taxon>
    </lineage>
</organism>
<protein>
    <submittedName>
        <fullName evidence="1">Uncharacterized protein</fullName>
    </submittedName>
</protein>
<dbReference type="OrthoDB" id="10427755at2759"/>
<keyword evidence="2" id="KW-1185">Reference proteome</keyword>
<accession>A0A4Z1I6T2</accession>
<evidence type="ECO:0000313" key="2">
    <source>
        <dbReference type="Proteomes" id="UP000297527"/>
    </source>
</evidence>
<proteinExistence type="predicted"/>